<keyword evidence="2" id="KW-1185">Reference proteome</keyword>
<evidence type="ECO:0000313" key="1">
    <source>
        <dbReference type="EMBL" id="WNQ13564.1"/>
    </source>
</evidence>
<dbReference type="AlphaFoldDB" id="A0AA96LHU6"/>
<proteinExistence type="predicted"/>
<dbReference type="InterPro" id="IPR036638">
    <property type="entry name" value="HLH_DNA-bd_sf"/>
</dbReference>
<name>A0AA96LHU6_9BACL</name>
<accession>A0AA96LHU6</accession>
<protein>
    <submittedName>
        <fullName evidence="1">Aspartyl-phosphate phosphatase Spo0E family protein</fullName>
    </submittedName>
</protein>
<organism evidence="1 2">
    <name type="scientific">Paenibacillus aurantius</name>
    <dbReference type="NCBI Taxonomy" id="2918900"/>
    <lineage>
        <taxon>Bacteria</taxon>
        <taxon>Bacillati</taxon>
        <taxon>Bacillota</taxon>
        <taxon>Bacilli</taxon>
        <taxon>Bacillales</taxon>
        <taxon>Paenibacillaceae</taxon>
        <taxon>Paenibacillus</taxon>
    </lineage>
</organism>
<gene>
    <name evidence="1" type="ORF">MJA45_11285</name>
</gene>
<dbReference type="SUPFAM" id="SSF140500">
    <property type="entry name" value="BAS1536-like"/>
    <property type="match status" value="1"/>
</dbReference>
<sequence length="51" mass="6197">MRKNRRLDAEIESVKKHLALIAHKYQYNFRHPQVVAVSERLDRLILRQMKP</sequence>
<evidence type="ECO:0000313" key="2">
    <source>
        <dbReference type="Proteomes" id="UP001305702"/>
    </source>
</evidence>
<dbReference type="Proteomes" id="UP001305702">
    <property type="component" value="Chromosome"/>
</dbReference>
<reference evidence="1 2" key="1">
    <citation type="submission" date="2022-02" db="EMBL/GenBank/DDBJ databases">
        <title>Paenibacillus sp. MBLB1776 Whole Genome Shotgun Sequencing.</title>
        <authorList>
            <person name="Hwang C.Y."/>
            <person name="Cho E.-S."/>
            <person name="Seo M.-J."/>
        </authorList>
    </citation>
    <scope>NUCLEOTIDE SEQUENCE [LARGE SCALE GENOMIC DNA]</scope>
    <source>
        <strain evidence="1 2">MBLB1776</strain>
    </source>
</reference>
<dbReference type="KEGG" id="paun:MJA45_11285"/>
<dbReference type="EMBL" id="CP130318">
    <property type="protein sequence ID" value="WNQ13564.1"/>
    <property type="molecule type" value="Genomic_DNA"/>
</dbReference>
<dbReference type="Pfam" id="PF09388">
    <property type="entry name" value="SpoOE-like"/>
    <property type="match status" value="1"/>
</dbReference>
<dbReference type="InterPro" id="IPR018540">
    <property type="entry name" value="Spo0E-like"/>
</dbReference>
<dbReference type="GO" id="GO:0043937">
    <property type="term" value="P:regulation of sporulation"/>
    <property type="evidence" value="ECO:0007669"/>
    <property type="project" value="InterPro"/>
</dbReference>
<dbReference type="GO" id="GO:0046983">
    <property type="term" value="F:protein dimerization activity"/>
    <property type="evidence" value="ECO:0007669"/>
    <property type="project" value="InterPro"/>
</dbReference>
<dbReference type="InterPro" id="IPR037208">
    <property type="entry name" value="Spo0E-like_sf"/>
</dbReference>
<dbReference type="Gene3D" id="4.10.280.10">
    <property type="entry name" value="Helix-loop-helix DNA-binding domain"/>
    <property type="match status" value="1"/>
</dbReference>
<dbReference type="RefSeq" id="WP_315607347.1">
    <property type="nucleotide sequence ID" value="NZ_CP130318.1"/>
</dbReference>